<feature type="domain" description="Myb-like" evidence="6">
    <location>
        <begin position="626"/>
        <end position="677"/>
    </location>
</feature>
<dbReference type="Gene3D" id="1.10.10.10">
    <property type="entry name" value="Winged helix-like DNA-binding domain superfamily/Winged helix DNA-binding domain"/>
    <property type="match status" value="1"/>
</dbReference>
<dbReference type="PROSITE" id="PS50090">
    <property type="entry name" value="MYB_LIKE"/>
    <property type="match status" value="1"/>
</dbReference>
<sequence length="976" mass="109622">MSASPPEETPLDTTSSIPEESEQQQQPESSIEHQDDEEGDVNEAEDNEDEDEQKEEKEDEDGDTEAKQSSDNNDAANDNEAGGNLSEASTEESTEESAEETQTNPTEDKNNEQQQQDDDDAESENKVESNEHQDNVNSNDNSKQDSNSDNDMQFDIPDAPDVIDSASESGKQEPTNVDADDNQDKMDVDIPQETSIAFTTNTQNTNTEEYEKEESKQELGEDEELKHIQEDDPSFDENYNSNNDPDKSNDDFDTSALINGDDFNMEIDDLDYSKDVESESNQQEGKPEEEEEEEEQKKNSELSEVKSNVESTSDQKESEIKEESTGENPNESQPTTTSVVGASATEPLSSNQNTSIASSEVKTNTTDKDVDMDQQQKEVEPESKEKEEDEEDEEDDQEEEDEDEPEEPPKEKPQYKQTHLIVIPSYASWFNMKKIHKIEKESLPEFFDSIHPSKSPKLYVNYRNFMINSYRLNPNEFLTLTSCRRNLVGDVGTLMRVHRFLNKWGLINYQVRPQFKPGYALEKMPNGQSMDLPYTGDYHVKFDTPRGLFPFDTSRIPVERVDVKKLQQLMNESSNSNSGEVKQEKQPPPPQQPPQQQQKQNGNKGKKHGLEEEEKVEIEGSQPPLKKKHQEDGWTKTEKDALISAVKTFKNDWYKIAHQVGGKKTPEQCILEFLKLPLEDKFNPINDEDETNIKLLKYASNYPISSIDNPVLANLTFMTKLVDSNVAKAASEAAKKAIDESIENKVQEVYNGNNNTNGGNGGSVERQSSGKDAIATTFGIIGGRSHLFSNYEEREMHKIGSSIVNHEISKIETKLDKVEELEKIYERERQNMLKQQEELFIDRISLTKSTIGVIKKLEEAIKLIESNNNNNNTATGSGSGSGGGVRDSTNINGLLNEAKSLLYKPTRRALEQIKNGDNTNNTASNNSTTGDDVNDGGSKINSTTTGGSTTIDVELQDDSFKPLSLKTPQTFKIWAP</sequence>
<feature type="compositionally biased region" description="Basic and acidic residues" evidence="5">
    <location>
        <begin position="313"/>
        <end position="324"/>
    </location>
</feature>
<name>A0AB34PXK1_CANAX</name>
<feature type="region of interest" description="Disordered" evidence="5">
    <location>
        <begin position="867"/>
        <end position="887"/>
    </location>
</feature>
<reference evidence="9 10" key="1">
    <citation type="submission" date="2013-12" db="EMBL/GenBank/DDBJ databases">
        <title>The Genome Sequence of Candida albicans P78048.</title>
        <authorList>
            <consortium name="The Broad Institute Genome Sequencing Platform"/>
            <consortium name="The Broad Institute Genome Sequencing Center for Infectious Disease"/>
            <person name="Cuomo C."/>
            <person name="Bennett R."/>
            <person name="Hirakawa M."/>
            <person name="Noverr M."/>
            <person name="Mitchell A."/>
            <person name="Young S.K."/>
            <person name="Zeng Q."/>
            <person name="Gargeya S."/>
            <person name="Fitzgerald M."/>
            <person name="Abouelleil A."/>
            <person name="Alvarado L."/>
            <person name="Berlin A.M."/>
            <person name="Chapman S.B."/>
            <person name="Dewar J."/>
            <person name="Goldberg J."/>
            <person name="Griggs A."/>
            <person name="Gujja S."/>
            <person name="Hansen M."/>
            <person name="Howarth C."/>
            <person name="Imamovic A."/>
            <person name="Larimer J."/>
            <person name="McCowan C."/>
            <person name="Murphy C."/>
            <person name="Pearson M."/>
            <person name="Priest M."/>
            <person name="Roberts A."/>
            <person name="Saif S."/>
            <person name="Shea T."/>
            <person name="Sykes S."/>
            <person name="Wortman J."/>
            <person name="Nusbaum C."/>
            <person name="Birren B."/>
        </authorList>
    </citation>
    <scope>NUCLEOTIDE SEQUENCE [LARGE SCALE GENOMIC DNA]</scope>
    <source>
        <strain evidence="9 10">P78048</strain>
    </source>
</reference>
<feature type="compositionally biased region" description="Low complexity" evidence="5">
    <location>
        <begin position="594"/>
        <end position="603"/>
    </location>
</feature>
<dbReference type="InterPro" id="IPR007526">
    <property type="entry name" value="SWIRM"/>
</dbReference>
<dbReference type="EMBL" id="AJIX01000012">
    <property type="protein sequence ID" value="KGR14998.1"/>
    <property type="molecule type" value="Genomic_DNA"/>
</dbReference>
<comment type="caution">
    <text evidence="9">The sequence shown here is derived from an EMBL/GenBank/DDBJ whole genome shotgun (WGS) entry which is preliminary data.</text>
</comment>
<feature type="compositionally biased region" description="Polar residues" evidence="5">
    <location>
        <begin position="166"/>
        <end position="175"/>
    </location>
</feature>
<evidence type="ECO:0000259" key="8">
    <source>
        <dbReference type="PROSITE" id="PS51293"/>
    </source>
</evidence>
<dbReference type="PANTHER" id="PTHR12802">
    <property type="entry name" value="SWI/SNF COMPLEX-RELATED"/>
    <property type="match status" value="1"/>
</dbReference>
<keyword evidence="1" id="KW-0805">Transcription regulation</keyword>
<protein>
    <submittedName>
        <fullName evidence="9">SWI/SNF complex subunit SWI3</fullName>
    </submittedName>
</protein>
<feature type="region of interest" description="Disordered" evidence="5">
    <location>
        <begin position="1"/>
        <end position="417"/>
    </location>
</feature>
<dbReference type="GO" id="GO:0006338">
    <property type="term" value="P:chromatin remodeling"/>
    <property type="evidence" value="ECO:0007669"/>
    <property type="project" value="UniProtKB-ARBA"/>
</dbReference>
<organism evidence="9 10">
    <name type="scientific">Candida albicans P78048</name>
    <dbReference type="NCBI Taxonomy" id="1094989"/>
    <lineage>
        <taxon>Eukaryota</taxon>
        <taxon>Fungi</taxon>
        <taxon>Dikarya</taxon>
        <taxon>Ascomycota</taxon>
        <taxon>Saccharomycotina</taxon>
        <taxon>Pichiomycetes</taxon>
        <taxon>Debaryomycetaceae</taxon>
        <taxon>Candida/Lodderomyces clade</taxon>
        <taxon>Candida</taxon>
    </lineage>
</organism>
<dbReference type="InterPro" id="IPR032451">
    <property type="entry name" value="SMARCC_C"/>
</dbReference>
<dbReference type="FunFam" id="1.10.10.60:FF:000014">
    <property type="entry name" value="SWI/SNF complex subunit SMARCC2 isoform C"/>
    <property type="match status" value="1"/>
</dbReference>
<dbReference type="Pfam" id="PF16495">
    <property type="entry name" value="SWIRM-assoc_1"/>
    <property type="match status" value="1"/>
</dbReference>
<feature type="compositionally biased region" description="Basic and acidic residues" evidence="5">
    <location>
        <begin position="365"/>
        <end position="386"/>
    </location>
</feature>
<feature type="compositionally biased region" description="Acidic residues" evidence="5">
    <location>
        <begin position="34"/>
        <end position="63"/>
    </location>
</feature>
<feature type="compositionally biased region" description="Polar residues" evidence="5">
    <location>
        <begin position="326"/>
        <end position="364"/>
    </location>
</feature>
<dbReference type="GO" id="GO:0042393">
    <property type="term" value="F:histone binding"/>
    <property type="evidence" value="ECO:0007669"/>
    <property type="project" value="TreeGrafter"/>
</dbReference>
<dbReference type="Gene3D" id="1.10.10.60">
    <property type="entry name" value="Homeodomain-like"/>
    <property type="match status" value="1"/>
</dbReference>
<dbReference type="AlphaFoldDB" id="A0AB34PXK1"/>
<gene>
    <name evidence="9" type="ORF">MG3_01874</name>
</gene>
<feature type="compositionally biased region" description="Basic and acidic residues" evidence="5">
    <location>
        <begin position="213"/>
        <end position="230"/>
    </location>
</feature>
<dbReference type="InterPro" id="IPR009057">
    <property type="entry name" value="Homeodomain-like_sf"/>
</dbReference>
<dbReference type="SMART" id="SM00717">
    <property type="entry name" value="SANT"/>
    <property type="match status" value="1"/>
</dbReference>
<keyword evidence="4" id="KW-0539">Nucleus</keyword>
<dbReference type="GO" id="GO:0045893">
    <property type="term" value="P:positive regulation of DNA-templated transcription"/>
    <property type="evidence" value="ECO:0007669"/>
    <property type="project" value="TreeGrafter"/>
</dbReference>
<dbReference type="PROSITE" id="PS51293">
    <property type="entry name" value="SANT"/>
    <property type="match status" value="1"/>
</dbReference>
<feature type="region of interest" description="Disordered" evidence="5">
    <location>
        <begin position="572"/>
        <end position="636"/>
    </location>
</feature>
<feature type="compositionally biased region" description="Low complexity" evidence="5">
    <location>
        <begin position="71"/>
        <end position="88"/>
    </location>
</feature>
<feature type="compositionally biased region" description="Basic and acidic residues" evidence="5">
    <location>
        <begin position="123"/>
        <end position="134"/>
    </location>
</feature>
<feature type="domain" description="SWIRM" evidence="7">
    <location>
        <begin position="421"/>
        <end position="518"/>
    </location>
</feature>
<proteinExistence type="predicted"/>
<feature type="compositionally biased region" description="Acidic residues" evidence="5">
    <location>
        <begin position="89"/>
        <end position="99"/>
    </location>
</feature>
<accession>A0AB34PXK1</accession>
<evidence type="ECO:0000313" key="9">
    <source>
        <dbReference type="EMBL" id="KGR14998.1"/>
    </source>
</evidence>
<feature type="compositionally biased region" description="Basic and acidic residues" evidence="5">
    <location>
        <begin position="295"/>
        <end position="304"/>
    </location>
</feature>
<dbReference type="InterPro" id="IPR017884">
    <property type="entry name" value="SANT_dom"/>
</dbReference>
<evidence type="ECO:0000256" key="3">
    <source>
        <dbReference type="ARBA" id="ARBA00023163"/>
    </source>
</evidence>
<dbReference type="GO" id="GO:0016514">
    <property type="term" value="C:SWI/SNF complex"/>
    <property type="evidence" value="ECO:0007669"/>
    <property type="project" value="TreeGrafter"/>
</dbReference>
<evidence type="ECO:0000256" key="5">
    <source>
        <dbReference type="SAM" id="MobiDB-lite"/>
    </source>
</evidence>
<dbReference type="SUPFAM" id="SSF46689">
    <property type="entry name" value="Homeodomain-like"/>
    <property type="match status" value="2"/>
</dbReference>
<dbReference type="Pfam" id="PF04433">
    <property type="entry name" value="SWIRM"/>
    <property type="match status" value="1"/>
</dbReference>
<dbReference type="FunFam" id="1.10.10.10:FF:000020">
    <property type="entry name" value="SWI/SNF complex subunit SMARCC2 isoform c"/>
    <property type="match status" value="1"/>
</dbReference>
<dbReference type="GO" id="GO:0003677">
    <property type="term" value="F:DNA binding"/>
    <property type="evidence" value="ECO:0007669"/>
    <property type="project" value="UniProtKB-KW"/>
</dbReference>
<feature type="compositionally biased region" description="Low complexity" evidence="5">
    <location>
        <begin position="135"/>
        <end position="151"/>
    </location>
</feature>
<feature type="domain" description="SANT" evidence="8">
    <location>
        <begin position="629"/>
        <end position="681"/>
    </location>
</feature>
<evidence type="ECO:0000256" key="2">
    <source>
        <dbReference type="ARBA" id="ARBA00023125"/>
    </source>
</evidence>
<feature type="compositionally biased region" description="Low complexity" evidence="5">
    <location>
        <begin position="867"/>
        <end position="876"/>
    </location>
</feature>
<evidence type="ECO:0000256" key="1">
    <source>
        <dbReference type="ARBA" id="ARBA00023015"/>
    </source>
</evidence>
<dbReference type="InterPro" id="IPR001005">
    <property type="entry name" value="SANT/Myb"/>
</dbReference>
<dbReference type="PROSITE" id="PS50934">
    <property type="entry name" value="SWIRM"/>
    <property type="match status" value="1"/>
</dbReference>
<dbReference type="InterPro" id="IPR036388">
    <property type="entry name" value="WH-like_DNA-bd_sf"/>
</dbReference>
<feature type="compositionally biased region" description="Low complexity" evidence="5">
    <location>
        <begin position="15"/>
        <end position="29"/>
    </location>
</feature>
<dbReference type="CDD" id="cd00167">
    <property type="entry name" value="SANT"/>
    <property type="match status" value="1"/>
</dbReference>
<dbReference type="Proteomes" id="UP000030161">
    <property type="component" value="Unassembled WGS sequence"/>
</dbReference>
<evidence type="ECO:0000259" key="7">
    <source>
        <dbReference type="PROSITE" id="PS50934"/>
    </source>
</evidence>
<keyword evidence="3" id="KW-0804">Transcription</keyword>
<evidence type="ECO:0000256" key="4">
    <source>
        <dbReference type="ARBA" id="ARBA00023242"/>
    </source>
</evidence>
<dbReference type="Pfam" id="PF00249">
    <property type="entry name" value="Myb_DNA-binding"/>
    <property type="match status" value="1"/>
</dbReference>
<keyword evidence="2" id="KW-0238">DNA-binding</keyword>
<feature type="compositionally biased region" description="Acidic residues" evidence="5">
    <location>
        <begin position="387"/>
        <end position="406"/>
    </location>
</feature>
<evidence type="ECO:0000313" key="10">
    <source>
        <dbReference type="Proteomes" id="UP000030161"/>
    </source>
</evidence>
<feature type="region of interest" description="Disordered" evidence="5">
    <location>
        <begin position="912"/>
        <end position="950"/>
    </location>
</feature>
<evidence type="ECO:0000259" key="6">
    <source>
        <dbReference type="PROSITE" id="PS50090"/>
    </source>
</evidence>
<dbReference type="PANTHER" id="PTHR12802:SF41">
    <property type="entry name" value="BRAHMA ASSOCIATED PROTEIN 155 KDA"/>
    <property type="match status" value="1"/>
</dbReference>
<feature type="compositionally biased region" description="Low complexity" evidence="5">
    <location>
        <begin position="915"/>
        <end position="931"/>
    </location>
</feature>